<dbReference type="Gene3D" id="3.40.50.1580">
    <property type="entry name" value="Nucleoside phosphorylase domain"/>
    <property type="match status" value="1"/>
</dbReference>
<reference evidence="3 4" key="1">
    <citation type="submission" date="2020-04" db="EMBL/GenBank/DDBJ databases">
        <title>Perkinsus chesapeaki whole genome sequence.</title>
        <authorList>
            <person name="Bogema D.R."/>
        </authorList>
    </citation>
    <scope>NUCLEOTIDE SEQUENCE [LARGE SCALE GENOMIC DNA]</scope>
    <source>
        <strain evidence="3">ATCC PRA-425</strain>
    </source>
</reference>
<evidence type="ECO:0000259" key="2">
    <source>
        <dbReference type="Pfam" id="PF01048"/>
    </source>
</evidence>
<name>A0A7J6LHX7_PERCH</name>
<dbReference type="GO" id="GO:0004850">
    <property type="term" value="F:uridine phosphorylase activity"/>
    <property type="evidence" value="ECO:0007669"/>
    <property type="project" value="TreeGrafter"/>
</dbReference>
<evidence type="ECO:0000256" key="1">
    <source>
        <dbReference type="SAM" id="Coils"/>
    </source>
</evidence>
<gene>
    <name evidence="3" type="ORF">FOL47_007855</name>
</gene>
<dbReference type="OrthoDB" id="416752at2759"/>
<protein>
    <recommendedName>
        <fullName evidence="2">Nucleoside phosphorylase domain-containing protein</fullName>
    </recommendedName>
</protein>
<evidence type="ECO:0000313" key="4">
    <source>
        <dbReference type="Proteomes" id="UP000591131"/>
    </source>
</evidence>
<dbReference type="EMBL" id="JAAPAO010000480">
    <property type="protein sequence ID" value="KAF4658763.1"/>
    <property type="molecule type" value="Genomic_DNA"/>
</dbReference>
<dbReference type="SUPFAM" id="SSF53167">
    <property type="entry name" value="Purine and uridine phosphorylases"/>
    <property type="match status" value="1"/>
</dbReference>
<sequence length="675" mass="77004">MPYEAPHLKIFEGDINPVVLVVGDPFRAEIVATKFCDNFKELSFNREYRSYNVEFEGTKLSICSHGIGGPGAMLCFEELIKCGAKVIIRLGTCGSLKPDTIKTGDLVVSTGAAREDGVTQYLVPSGFPAVADINIALALYNTAKSLGIDNCHLGISLSSALFYPGPCEDSTMLKNATAGALSIEMENAPLFAVASVRSIRAAAIGTVDGSPLRWDEGDYDPHGDACKKGKELMFTVGLAVAKQLALGQYGLTNAEVTDLRDENKCLELAYDKWEDDLYHAVTTIRSKVRNFTVDAPNLSGETLRKNALELEHRITRYKSQQKVDFDSITAEEERLGGLLENATKRFSKWQQSVFLAGSPKKYDPAAYQSKSEDPRLEEIRRAIMKIADQVAREGGRTGGWSVADHDAFLKVVNGRQHQWSGTELLRDNEIIDRIVWKLPSQLGREEVEEHIRWWYRHNELEADKRALMEQYKERKDVWQKKRGAAEEADFQAERRAADKRKAAEEAARLDRKRLIEQWKKEKEEAQVREQAAAADRPTTADVTQAEIERRRRNRQRIVAYREEKLRREEEDRKLNRQREAVARRCRSMERTKFEQRNAEVIRRMTRVRSQREVMEIKTERKERKVAWIAAQLSAPYDSVVSRLYETTASQKGRVKAREVEEKEQEELLEREREKS</sequence>
<dbReference type="GO" id="GO:0005829">
    <property type="term" value="C:cytosol"/>
    <property type="evidence" value="ECO:0007669"/>
    <property type="project" value="TreeGrafter"/>
</dbReference>
<dbReference type="Proteomes" id="UP000591131">
    <property type="component" value="Unassembled WGS sequence"/>
</dbReference>
<accession>A0A7J6LHX7</accession>
<feature type="domain" description="Nucleoside phosphorylase" evidence="2">
    <location>
        <begin position="18"/>
        <end position="236"/>
    </location>
</feature>
<dbReference type="PANTHER" id="PTHR43691:SF11">
    <property type="entry name" value="FI09636P-RELATED"/>
    <property type="match status" value="1"/>
</dbReference>
<proteinExistence type="predicted"/>
<dbReference type="GO" id="GO:0006218">
    <property type="term" value="P:uridine catabolic process"/>
    <property type="evidence" value="ECO:0007669"/>
    <property type="project" value="TreeGrafter"/>
</dbReference>
<keyword evidence="1" id="KW-0175">Coiled coil</keyword>
<dbReference type="Pfam" id="PF01048">
    <property type="entry name" value="PNP_UDP_1"/>
    <property type="match status" value="1"/>
</dbReference>
<dbReference type="CDD" id="cd17767">
    <property type="entry name" value="UP_EcUdp-like"/>
    <property type="match status" value="1"/>
</dbReference>
<dbReference type="InterPro" id="IPR000845">
    <property type="entry name" value="Nucleoside_phosphorylase_d"/>
</dbReference>
<feature type="coiled-coil region" evidence="1">
    <location>
        <begin position="457"/>
        <end position="488"/>
    </location>
</feature>
<dbReference type="PANTHER" id="PTHR43691">
    <property type="entry name" value="URIDINE PHOSPHORYLASE"/>
    <property type="match status" value="1"/>
</dbReference>
<dbReference type="InterPro" id="IPR035994">
    <property type="entry name" value="Nucleoside_phosphorylase_sf"/>
</dbReference>
<feature type="non-terminal residue" evidence="3">
    <location>
        <position position="1"/>
    </location>
</feature>
<organism evidence="3 4">
    <name type="scientific">Perkinsus chesapeaki</name>
    <name type="common">Clam parasite</name>
    <name type="synonym">Perkinsus andrewsi</name>
    <dbReference type="NCBI Taxonomy" id="330153"/>
    <lineage>
        <taxon>Eukaryota</taxon>
        <taxon>Sar</taxon>
        <taxon>Alveolata</taxon>
        <taxon>Perkinsozoa</taxon>
        <taxon>Perkinsea</taxon>
        <taxon>Perkinsida</taxon>
        <taxon>Perkinsidae</taxon>
        <taxon>Perkinsus</taxon>
    </lineage>
</organism>
<evidence type="ECO:0000313" key="3">
    <source>
        <dbReference type="EMBL" id="KAF4658763.1"/>
    </source>
</evidence>
<comment type="caution">
    <text evidence="3">The sequence shown here is derived from an EMBL/GenBank/DDBJ whole genome shotgun (WGS) entry which is preliminary data.</text>
</comment>
<dbReference type="AlphaFoldDB" id="A0A7J6LHX7"/>
<keyword evidence="4" id="KW-1185">Reference proteome</keyword>